<evidence type="ECO:0000259" key="1">
    <source>
        <dbReference type="Pfam" id="PF01370"/>
    </source>
</evidence>
<evidence type="ECO:0000313" key="2">
    <source>
        <dbReference type="EMBL" id="JAA69181.1"/>
    </source>
</evidence>
<sequence>MGDGDSSRKYRFLVLGGTGFIGRHLVDFLLKHNLATKIRVVDKVPPQMAWLNANHKVVFEDPIVEYKSANLINQASCKAAFEGSEEPFDFAVNLAGETKINLPDSVYQEGIAKLSENCAKEAIAHNIKRYIEISSGHIYAEGKKPSQEECALDPWTAVARFKRDVEKTLEAFKDLDYVILRPALVYGVADKRSITPRILVGAVYKHLKETMKLLWTKDLKMNTVHVSDLCCAVWHVCLHGKAREVYNVVDPGDTTQGKITDIICEIFGVNHGYWGTAASFLAKADMQGAVQEINEKHLAPWAEACQKDAIANTPLSPYLSQELLYDKNLCMDGSKLQSIGFTYRVPEINKDYINEIIDDYIEMNIFPKSLIK</sequence>
<dbReference type="Gene3D" id="3.40.50.720">
    <property type="entry name" value="NAD(P)-binding Rossmann-like Domain"/>
    <property type="match status" value="1"/>
</dbReference>
<dbReference type="SUPFAM" id="SSF51735">
    <property type="entry name" value="NAD(P)-binding Rossmann-fold domains"/>
    <property type="match status" value="1"/>
</dbReference>
<dbReference type="AlphaFoldDB" id="A0A0K8RDN9"/>
<accession>A0A0K8RDN9</accession>
<dbReference type="EMBL" id="GADI01004627">
    <property type="protein sequence ID" value="JAA69181.1"/>
    <property type="molecule type" value="mRNA"/>
</dbReference>
<dbReference type="InterPro" id="IPR001509">
    <property type="entry name" value="Epimerase_deHydtase"/>
</dbReference>
<dbReference type="PANTHER" id="PTHR43245">
    <property type="entry name" value="BIFUNCTIONAL POLYMYXIN RESISTANCE PROTEIN ARNA"/>
    <property type="match status" value="1"/>
</dbReference>
<organism evidence="2">
    <name type="scientific">Ixodes ricinus</name>
    <name type="common">Common tick</name>
    <name type="synonym">Acarus ricinus</name>
    <dbReference type="NCBI Taxonomy" id="34613"/>
    <lineage>
        <taxon>Eukaryota</taxon>
        <taxon>Metazoa</taxon>
        <taxon>Ecdysozoa</taxon>
        <taxon>Arthropoda</taxon>
        <taxon>Chelicerata</taxon>
        <taxon>Arachnida</taxon>
        <taxon>Acari</taxon>
        <taxon>Parasitiformes</taxon>
        <taxon>Ixodida</taxon>
        <taxon>Ixodoidea</taxon>
        <taxon>Ixodidae</taxon>
        <taxon>Ixodinae</taxon>
        <taxon>Ixodes</taxon>
    </lineage>
</organism>
<name>A0A0K8RDN9_IXORI</name>
<dbReference type="InterPro" id="IPR050177">
    <property type="entry name" value="Lipid_A_modif_metabolic_enz"/>
</dbReference>
<feature type="domain" description="NAD-dependent epimerase/dehydratase" evidence="1">
    <location>
        <begin position="13"/>
        <end position="248"/>
    </location>
</feature>
<dbReference type="Pfam" id="PF01370">
    <property type="entry name" value="Epimerase"/>
    <property type="match status" value="1"/>
</dbReference>
<reference evidence="2" key="1">
    <citation type="submission" date="2012-12" db="EMBL/GenBank/DDBJ databases">
        <title>Identification and characterization of a phenylalanine ammonia-lyase gene family in Isatis indigotica Fort.</title>
        <authorList>
            <person name="Liu Q."/>
            <person name="Chen J."/>
            <person name="Zhou X."/>
            <person name="Di P."/>
            <person name="Xiao Y."/>
            <person name="Xuan H."/>
            <person name="Zhang L."/>
            <person name="Chen W."/>
        </authorList>
    </citation>
    <scope>NUCLEOTIDE SEQUENCE</scope>
    <source>
        <tissue evidence="2">Salivary gland</tissue>
    </source>
</reference>
<dbReference type="PANTHER" id="PTHR43245:SF11">
    <property type="entry name" value="LD23561P"/>
    <property type="match status" value="1"/>
</dbReference>
<protein>
    <submittedName>
        <fullName evidence="2">Putative c-3 sterol dehydrogenase/3-beta-hydroxysteroid dehydrogenase</fullName>
    </submittedName>
</protein>
<proteinExistence type="evidence at transcript level"/>
<dbReference type="InterPro" id="IPR036291">
    <property type="entry name" value="NAD(P)-bd_dom_sf"/>
</dbReference>